<feature type="chain" id="PRO_5031054535" description="Capsule biosynthesis GfcC" evidence="1">
    <location>
        <begin position="22"/>
        <end position="258"/>
    </location>
</feature>
<keyword evidence="1" id="KW-0732">Signal</keyword>
<feature type="signal peptide" evidence="1">
    <location>
        <begin position="1"/>
        <end position="21"/>
    </location>
</feature>
<evidence type="ECO:0008006" key="6">
    <source>
        <dbReference type="Google" id="ProtNLM"/>
    </source>
</evidence>
<evidence type="ECO:0000259" key="2">
    <source>
        <dbReference type="Pfam" id="PF06251"/>
    </source>
</evidence>
<dbReference type="InterPro" id="IPR010425">
    <property type="entry name" value="Caps_synth_GfcC-like_C"/>
</dbReference>
<evidence type="ECO:0000256" key="1">
    <source>
        <dbReference type="SAM" id="SignalP"/>
    </source>
</evidence>
<dbReference type="Pfam" id="PF20616">
    <property type="entry name" value="Caps_syn_GfcC_N"/>
    <property type="match status" value="1"/>
</dbReference>
<dbReference type="InterPro" id="IPR046459">
    <property type="entry name" value="Caps_syn_GfcC_N"/>
</dbReference>
<sequence length="258" mass="28069">MRIIRLALLAASVVASFSAVANTRIEVLGEMPYAGEVEILEGLRLGELLQQVQIDPQGYWLGASWQRQSLKQQQRRLKAGVLFDLLQVQRLAMLQGNPGLASLATHLGEKVSALPVTGRRIYHLDPLALELNAKHSPKLEGGDRLIFPPRPDSIHITGAVAEDCTLAFAPLQAAYRYAQQCPALADADPDYLYLIQPDGQVTRLGVALWNREEQAAPPAPGAVLLVPLDASEIKTSAPDLNRELAEFLATQTLTSESP</sequence>
<evidence type="ECO:0000313" key="5">
    <source>
        <dbReference type="Proteomes" id="UP000566995"/>
    </source>
</evidence>
<dbReference type="EMBL" id="JACHLI010000027">
    <property type="protein sequence ID" value="MBB4866404.1"/>
    <property type="molecule type" value="Genomic_DNA"/>
</dbReference>
<organism evidence="4 5">
    <name type="scientific">Pseudomonas nitroreducens</name>
    <dbReference type="NCBI Taxonomy" id="46680"/>
    <lineage>
        <taxon>Bacteria</taxon>
        <taxon>Pseudomonadati</taxon>
        <taxon>Pseudomonadota</taxon>
        <taxon>Gammaproteobacteria</taxon>
        <taxon>Pseudomonadales</taxon>
        <taxon>Pseudomonadaceae</taxon>
        <taxon>Pseudomonas</taxon>
    </lineage>
</organism>
<comment type="caution">
    <text evidence="4">The sequence shown here is derived from an EMBL/GenBank/DDBJ whole genome shotgun (WGS) entry which is preliminary data.</text>
</comment>
<dbReference type="Pfam" id="PF06251">
    <property type="entry name" value="Caps_syn_GfcC_C"/>
    <property type="match status" value="1"/>
</dbReference>
<gene>
    <name evidence="4" type="ORF">HNP46_005309</name>
</gene>
<dbReference type="Gene3D" id="3.10.560.10">
    <property type="entry name" value="Outer membrane lipoprotein wza domain like"/>
    <property type="match status" value="1"/>
</dbReference>
<name>A0A7W7P423_PSENT</name>
<evidence type="ECO:0000259" key="3">
    <source>
        <dbReference type="Pfam" id="PF20616"/>
    </source>
</evidence>
<dbReference type="RefSeq" id="WP_184594850.1">
    <property type="nucleotide sequence ID" value="NZ_JACHLI010000027.1"/>
</dbReference>
<proteinExistence type="predicted"/>
<reference evidence="4 5" key="1">
    <citation type="submission" date="2020-08" db="EMBL/GenBank/DDBJ databases">
        <title>Functional genomics of gut bacteria from endangered species of beetles.</title>
        <authorList>
            <person name="Carlos-Shanley C."/>
        </authorList>
    </citation>
    <scope>NUCLEOTIDE SEQUENCE [LARGE SCALE GENOMIC DNA]</scope>
    <source>
        <strain evidence="4 5">S00179</strain>
    </source>
</reference>
<accession>A0A7W7P423</accession>
<feature type="domain" description="Capsule biosynthesis GfcC-like N-terminal" evidence="3">
    <location>
        <begin position="39"/>
        <end position="143"/>
    </location>
</feature>
<dbReference type="AlphaFoldDB" id="A0A7W7P423"/>
<feature type="domain" description="Capsule biosynthesis GfcC-like C-terminal" evidence="2">
    <location>
        <begin position="169"/>
        <end position="250"/>
    </location>
</feature>
<dbReference type="Proteomes" id="UP000566995">
    <property type="component" value="Unassembled WGS sequence"/>
</dbReference>
<evidence type="ECO:0000313" key="4">
    <source>
        <dbReference type="EMBL" id="MBB4866404.1"/>
    </source>
</evidence>
<protein>
    <recommendedName>
        <fullName evidence="6">Capsule biosynthesis GfcC</fullName>
    </recommendedName>
</protein>